<dbReference type="Gene3D" id="3.40.630.30">
    <property type="match status" value="1"/>
</dbReference>
<proteinExistence type="predicted"/>
<name>A0A2W5FEX0_9BURK</name>
<dbReference type="EMBL" id="QFOD01000024">
    <property type="protein sequence ID" value="PZP28199.1"/>
    <property type="molecule type" value="Genomic_DNA"/>
</dbReference>
<dbReference type="Proteomes" id="UP000249633">
    <property type="component" value="Unassembled WGS sequence"/>
</dbReference>
<comment type="caution">
    <text evidence="2">The sequence shown here is derived from an EMBL/GenBank/DDBJ whole genome shotgun (WGS) entry which is preliminary data.</text>
</comment>
<dbReference type="InterPro" id="IPR000182">
    <property type="entry name" value="GNAT_dom"/>
</dbReference>
<evidence type="ECO:0000259" key="1">
    <source>
        <dbReference type="PROSITE" id="PS51186"/>
    </source>
</evidence>
<dbReference type="InterPro" id="IPR016181">
    <property type="entry name" value="Acyl_CoA_acyltransferase"/>
</dbReference>
<dbReference type="AlphaFoldDB" id="A0A2W5FEX0"/>
<dbReference type="GO" id="GO:0016747">
    <property type="term" value="F:acyltransferase activity, transferring groups other than amino-acyl groups"/>
    <property type="evidence" value="ECO:0007669"/>
    <property type="project" value="InterPro"/>
</dbReference>
<dbReference type="PROSITE" id="PS51186">
    <property type="entry name" value="GNAT"/>
    <property type="match status" value="1"/>
</dbReference>
<protein>
    <submittedName>
        <fullName evidence="2">GNAT family N-acetyltransferase</fullName>
    </submittedName>
</protein>
<gene>
    <name evidence="2" type="ORF">DI603_19830</name>
</gene>
<dbReference type="PANTHER" id="PTHR43792:SF1">
    <property type="entry name" value="N-ACETYLTRANSFERASE DOMAIN-CONTAINING PROTEIN"/>
    <property type="match status" value="1"/>
</dbReference>
<keyword evidence="2" id="KW-0808">Transferase</keyword>
<dbReference type="Pfam" id="PF00583">
    <property type="entry name" value="Acetyltransf_1"/>
    <property type="match status" value="1"/>
</dbReference>
<sequence>MPRWRRSSRWRPRSAVLTCAAWRIPPMSLTLRRVKPADAAAIAEQFTDPEVFGGTLQLPFASEEMWAQRIAGMNPPAPGSNEIVLAALLGDRPVGLAGLHSAGPSVRRRHAMSLGITVAKAAQGQGVGQALMTALLDYADNWAQILRVELTVFHDNARAIRLYERHGFELEGRHRAYALRNGVYEDVLAMARLHPKQPLVGASKA</sequence>
<feature type="domain" description="N-acetyltransferase" evidence="1">
    <location>
        <begin position="29"/>
        <end position="195"/>
    </location>
</feature>
<evidence type="ECO:0000313" key="3">
    <source>
        <dbReference type="Proteomes" id="UP000249633"/>
    </source>
</evidence>
<dbReference type="PANTHER" id="PTHR43792">
    <property type="entry name" value="GNAT FAMILY, PUTATIVE (AFU_ORTHOLOGUE AFUA_3G00765)-RELATED-RELATED"/>
    <property type="match status" value="1"/>
</dbReference>
<accession>A0A2W5FEX0</accession>
<dbReference type="CDD" id="cd04301">
    <property type="entry name" value="NAT_SF"/>
    <property type="match status" value="1"/>
</dbReference>
<dbReference type="SUPFAM" id="SSF55729">
    <property type="entry name" value="Acyl-CoA N-acyltransferases (Nat)"/>
    <property type="match status" value="1"/>
</dbReference>
<evidence type="ECO:0000313" key="2">
    <source>
        <dbReference type="EMBL" id="PZP28199.1"/>
    </source>
</evidence>
<organism evidence="2 3">
    <name type="scientific">Roseateles depolymerans</name>
    <dbReference type="NCBI Taxonomy" id="76731"/>
    <lineage>
        <taxon>Bacteria</taxon>
        <taxon>Pseudomonadati</taxon>
        <taxon>Pseudomonadota</taxon>
        <taxon>Betaproteobacteria</taxon>
        <taxon>Burkholderiales</taxon>
        <taxon>Sphaerotilaceae</taxon>
        <taxon>Roseateles</taxon>
    </lineage>
</organism>
<reference evidence="2 3" key="1">
    <citation type="submission" date="2017-08" db="EMBL/GenBank/DDBJ databases">
        <title>Infants hospitalized years apart are colonized by the same room-sourced microbial strains.</title>
        <authorList>
            <person name="Brooks B."/>
            <person name="Olm M.R."/>
            <person name="Firek B.A."/>
            <person name="Baker R."/>
            <person name="Thomas B.C."/>
            <person name="Morowitz M.J."/>
            <person name="Banfield J.F."/>
        </authorList>
    </citation>
    <scope>NUCLEOTIDE SEQUENCE [LARGE SCALE GENOMIC DNA]</scope>
    <source>
        <strain evidence="2">S2_012_000_R2_81</strain>
    </source>
</reference>
<dbReference type="InterPro" id="IPR051531">
    <property type="entry name" value="N-acetyltransferase"/>
</dbReference>